<keyword evidence="1" id="KW-0378">Hydrolase</keyword>
<dbReference type="FunFam" id="3.20.20.70:FF:000197">
    <property type="entry name" value="Alpha-galactosidase"/>
    <property type="match status" value="1"/>
</dbReference>
<dbReference type="GO" id="GO:0005737">
    <property type="term" value="C:cytoplasm"/>
    <property type="evidence" value="ECO:0007669"/>
    <property type="project" value="TreeGrafter"/>
</dbReference>
<dbReference type="PANTHER" id="PTHR11452">
    <property type="entry name" value="ALPHA-GALACTOSIDASE/ALPHA-N-ACETYLGALACTOSAMINIDASE"/>
    <property type="match status" value="1"/>
</dbReference>
<evidence type="ECO:0000256" key="1">
    <source>
        <dbReference type="ARBA" id="ARBA00022801"/>
    </source>
</evidence>
<dbReference type="InterPro" id="IPR002241">
    <property type="entry name" value="Glyco_hydro_27"/>
</dbReference>
<feature type="chain" id="PRO_5039955257" evidence="3">
    <location>
        <begin position="16"/>
        <end position="444"/>
    </location>
</feature>
<evidence type="ECO:0000313" key="5">
    <source>
        <dbReference type="Proteomes" id="UP000693970"/>
    </source>
</evidence>
<dbReference type="AlphaFoldDB" id="A0A9K3Q718"/>
<protein>
    <submittedName>
        <fullName evidence="4">Alpha-galactosidase</fullName>
    </submittedName>
</protein>
<name>A0A9K3Q718_9STRA</name>
<dbReference type="GO" id="GO:0004557">
    <property type="term" value="F:alpha-galactosidase activity"/>
    <property type="evidence" value="ECO:0007669"/>
    <property type="project" value="TreeGrafter"/>
</dbReference>
<keyword evidence="5" id="KW-1185">Reference proteome</keyword>
<dbReference type="PANTHER" id="PTHR11452:SF83">
    <property type="entry name" value="ALPHA-GALACTOSIDASE"/>
    <property type="match status" value="1"/>
</dbReference>
<organism evidence="4 5">
    <name type="scientific">Nitzschia inconspicua</name>
    <dbReference type="NCBI Taxonomy" id="303405"/>
    <lineage>
        <taxon>Eukaryota</taxon>
        <taxon>Sar</taxon>
        <taxon>Stramenopiles</taxon>
        <taxon>Ochrophyta</taxon>
        <taxon>Bacillariophyta</taxon>
        <taxon>Bacillariophyceae</taxon>
        <taxon>Bacillariophycidae</taxon>
        <taxon>Bacillariales</taxon>
        <taxon>Bacillariaceae</taxon>
        <taxon>Nitzschia</taxon>
    </lineage>
</organism>
<proteinExistence type="predicted"/>
<sequence>MFLSLFISFLQGVQSLDNGLARTPPMGWLSWERFGCQTNCERFPDSCISESLYLTQAELMVDLGLREAGYVYVNIDDCWAEKERDPNSGKLMADKKRFPHGIKHLSDMFHSMGMKLGLYGDIGSATCEGYPGFEGTFDLDADTLAEWEVDSIKVDACNADEDLFNTTYPQFGRALNASGRSILYSCSWPNDYYERRHHWEIPDYLNNGIKQTCNIWRNYFDLHDPWDSITKTIDFWARNSSMDVMVRAAGPGHFNDPDMLVIGNPGLSLSEQQTQFSLWAIFSAPLFISADLRTIPPESLTILLNKEIIAVNQDALGRQGWCAEEKPLWRIWVRELTPTKSTFSGNDPPPPGSSDRWAVVLENRQSIFHSRNITFNPTRHLPTKAFNWNHFSIRNLVEGQDLGLHTNTFSILVDESSSATLLIRREDLNTISRTRRKSMSSIKA</sequence>
<dbReference type="Proteomes" id="UP000693970">
    <property type="component" value="Unassembled WGS sequence"/>
</dbReference>
<dbReference type="PROSITE" id="PS00512">
    <property type="entry name" value="ALPHA_GALACTOSIDASE"/>
    <property type="match status" value="1"/>
</dbReference>
<dbReference type="Pfam" id="PF16499">
    <property type="entry name" value="Melibiase_2"/>
    <property type="match status" value="1"/>
</dbReference>
<dbReference type="GO" id="GO:0016139">
    <property type="term" value="P:glycoside catabolic process"/>
    <property type="evidence" value="ECO:0007669"/>
    <property type="project" value="TreeGrafter"/>
</dbReference>
<keyword evidence="2" id="KW-0326">Glycosidase</keyword>
<dbReference type="CDD" id="cd14792">
    <property type="entry name" value="GH27"/>
    <property type="match status" value="1"/>
</dbReference>
<dbReference type="EMBL" id="JAGRRH010000001">
    <property type="protein sequence ID" value="KAG7373872.1"/>
    <property type="molecule type" value="Genomic_DNA"/>
</dbReference>
<comment type="caution">
    <text evidence="4">The sequence shown here is derived from an EMBL/GenBank/DDBJ whole genome shotgun (WGS) entry which is preliminary data.</text>
</comment>
<feature type="signal peptide" evidence="3">
    <location>
        <begin position="1"/>
        <end position="15"/>
    </location>
</feature>
<reference evidence="4" key="2">
    <citation type="submission" date="2021-04" db="EMBL/GenBank/DDBJ databases">
        <authorList>
            <person name="Podell S."/>
        </authorList>
    </citation>
    <scope>NUCLEOTIDE SEQUENCE</scope>
    <source>
        <strain evidence="4">Hildebrandi</strain>
    </source>
</reference>
<accession>A0A9K3Q718</accession>
<gene>
    <name evidence="4" type="ORF">IV203_012967</name>
</gene>
<dbReference type="InterPro" id="IPR000111">
    <property type="entry name" value="Glyco_hydro_27/36_CS"/>
</dbReference>
<dbReference type="GO" id="GO:0009311">
    <property type="term" value="P:oligosaccharide metabolic process"/>
    <property type="evidence" value="ECO:0007669"/>
    <property type="project" value="TreeGrafter"/>
</dbReference>
<evidence type="ECO:0000256" key="2">
    <source>
        <dbReference type="ARBA" id="ARBA00023295"/>
    </source>
</evidence>
<keyword evidence="3" id="KW-0732">Signal</keyword>
<dbReference type="OrthoDB" id="5795902at2759"/>
<reference evidence="4" key="1">
    <citation type="journal article" date="2021" name="Sci. Rep.">
        <title>Diploid genomic architecture of Nitzschia inconspicua, an elite biomass production diatom.</title>
        <authorList>
            <person name="Oliver A."/>
            <person name="Podell S."/>
            <person name="Pinowska A."/>
            <person name="Traller J.C."/>
            <person name="Smith S.R."/>
            <person name="McClure R."/>
            <person name="Beliaev A."/>
            <person name="Bohutskyi P."/>
            <person name="Hill E.A."/>
            <person name="Rabines A."/>
            <person name="Zheng H."/>
            <person name="Allen L.Z."/>
            <person name="Kuo A."/>
            <person name="Grigoriev I.V."/>
            <person name="Allen A.E."/>
            <person name="Hazlebeck D."/>
            <person name="Allen E.E."/>
        </authorList>
    </citation>
    <scope>NUCLEOTIDE SEQUENCE</scope>
    <source>
        <strain evidence="4">Hildebrandi</strain>
    </source>
</reference>
<evidence type="ECO:0000313" key="4">
    <source>
        <dbReference type="EMBL" id="KAG7373872.1"/>
    </source>
</evidence>
<evidence type="ECO:0000256" key="3">
    <source>
        <dbReference type="SAM" id="SignalP"/>
    </source>
</evidence>